<accession>A0A976SUV8</accession>
<dbReference type="GeneID" id="80397682"/>
<dbReference type="RefSeq" id="YP_010773404.1">
    <property type="nucleotide sequence ID" value="NC_074663.1"/>
</dbReference>
<dbReference type="Proteomes" id="UP001057809">
    <property type="component" value="Segment"/>
</dbReference>
<dbReference type="GO" id="GO:0016740">
    <property type="term" value="F:transferase activity"/>
    <property type="evidence" value="ECO:0007669"/>
    <property type="project" value="UniProtKB-KW"/>
</dbReference>
<keyword evidence="3" id="KW-0732">Signal</keyword>
<feature type="domain" description="AlgX/AlgJ SGNH hydrolase-like" evidence="5">
    <location>
        <begin position="71"/>
        <end position="241"/>
    </location>
</feature>
<dbReference type="KEGG" id="vg:80397682"/>
<evidence type="ECO:0000313" key="6">
    <source>
        <dbReference type="EMBL" id="UVD41415.1"/>
    </source>
</evidence>
<keyword evidence="4" id="KW-0574">Periplasm</keyword>
<evidence type="ECO:0000256" key="2">
    <source>
        <dbReference type="ARBA" id="ARBA00022679"/>
    </source>
</evidence>
<keyword evidence="7" id="KW-1185">Reference proteome</keyword>
<protein>
    <recommendedName>
        <fullName evidence="5">AlgX/AlgJ SGNH hydrolase-like domain-containing protein</fullName>
    </recommendedName>
</protein>
<proteinExistence type="predicted"/>
<organism evidence="6 7">
    <name type="scientific">Pseudomonas phage vB_Pae_LC3I3</name>
    <dbReference type="NCBI Taxonomy" id="2961988"/>
    <lineage>
        <taxon>Viruses</taxon>
        <taxon>Duplodnaviria</taxon>
        <taxon>Heunggongvirae</taxon>
        <taxon>Uroviricota</taxon>
        <taxon>Caudoviricetes</taxon>
        <taxon>Hulijingvirus</taxon>
        <taxon>Hulijingvirus LC313</taxon>
    </lineage>
</organism>
<comment type="subcellular location">
    <subcellularLocation>
        <location evidence="1">Periplasm</location>
    </subcellularLocation>
</comment>
<dbReference type="InterPro" id="IPR031811">
    <property type="entry name" value="ALGX/ALGJ_SGNH-like"/>
</dbReference>
<evidence type="ECO:0000259" key="5">
    <source>
        <dbReference type="Pfam" id="PF16822"/>
    </source>
</evidence>
<evidence type="ECO:0000256" key="3">
    <source>
        <dbReference type="ARBA" id="ARBA00022729"/>
    </source>
</evidence>
<sequence>MKGKIYSFIFISIAVLGIAPAVNIEQAISSNKPLPETIVGWKDLSYNMDFTLPYIGMIFYKLGISISPEKVIIGRDGWMFLGDFFENSVTAKRVGVTDSDTAKTDIIKNVSDGWREWFSSNGVRGYYVLIGPDKSTIYPENLPDWAAPSGTSIAQHIYRKSPDIFVYPKNELINIKSRSTAPLYYKTDTHWNTLGAWVSFYALAKRIKSNSPDISIPEEPKPEAVIIRKRGGGDLSAFQRIRPYITDAEVDLSDSSIRKIHVSQIDFESMEKVYSGDNVQVTAPVKPLLVRSEGALNNKRVLWLRDSFGSAISPFMAATFSETLQLHHQRSSPKVIADLVDRYRPDIVIVTIVERNTRIGILVSPSPKLSGK</sequence>
<evidence type="ECO:0000256" key="4">
    <source>
        <dbReference type="ARBA" id="ARBA00022764"/>
    </source>
</evidence>
<dbReference type="Pfam" id="PF16822">
    <property type="entry name" value="ALGX"/>
    <property type="match status" value="1"/>
</dbReference>
<evidence type="ECO:0000313" key="7">
    <source>
        <dbReference type="Proteomes" id="UP001057809"/>
    </source>
</evidence>
<evidence type="ECO:0000256" key="1">
    <source>
        <dbReference type="ARBA" id="ARBA00004418"/>
    </source>
</evidence>
<keyword evidence="2" id="KW-0808">Transferase</keyword>
<reference evidence="6" key="1">
    <citation type="submission" date="2022-06" db="EMBL/GenBank/DDBJ databases">
        <authorList>
            <person name="Xuan G."/>
            <person name="Wang J."/>
            <person name="Kong J."/>
        </authorList>
    </citation>
    <scope>NUCLEOTIDE SEQUENCE</scope>
</reference>
<dbReference type="EMBL" id="ON778007">
    <property type="protein sequence ID" value="UVD41415.1"/>
    <property type="molecule type" value="Genomic_DNA"/>
</dbReference>
<name>A0A976SUV8_9CAUD</name>